<protein>
    <recommendedName>
        <fullName evidence="1">[Ribosomal protein bS18]-alanine N-acetyltransferase</fullName>
        <ecNumber evidence="1">2.3.1.266</ecNumber>
    </recommendedName>
</protein>
<name>A0AAJ1CRK4_FUSVC</name>
<dbReference type="PANTHER" id="PTHR47542">
    <property type="entry name" value="ACYL-COA N-ACYLTRANSFERASES (NAT) SUPERFAMILY PROTEIN"/>
    <property type="match status" value="1"/>
</dbReference>
<evidence type="ECO:0000313" key="3">
    <source>
        <dbReference type="EMBL" id="MCW0262930.1"/>
    </source>
</evidence>
<comment type="subcellular location">
    <subcellularLocation>
        <location evidence="1">Cytoplasm</location>
    </subcellularLocation>
</comment>
<dbReference type="EMBL" id="JAMXTT010000001">
    <property type="protein sequence ID" value="MCW0262930.1"/>
    <property type="molecule type" value="Genomic_DNA"/>
</dbReference>
<dbReference type="GO" id="GO:0008999">
    <property type="term" value="F:protein-N-terminal-alanine acetyltransferase activity"/>
    <property type="evidence" value="ECO:0007669"/>
    <property type="project" value="UniProtKB-EC"/>
</dbReference>
<dbReference type="EC" id="2.3.1.266" evidence="1"/>
<keyword evidence="1" id="KW-0963">Cytoplasm</keyword>
<comment type="similarity">
    <text evidence="1">Belongs to the acetyltransferase family. RimI subfamily.</text>
</comment>
<dbReference type="Pfam" id="PF00583">
    <property type="entry name" value="Acetyltransf_1"/>
    <property type="match status" value="1"/>
</dbReference>
<evidence type="ECO:0000313" key="4">
    <source>
        <dbReference type="Proteomes" id="UP001139307"/>
    </source>
</evidence>
<dbReference type="CDD" id="cd04301">
    <property type="entry name" value="NAT_SF"/>
    <property type="match status" value="1"/>
</dbReference>
<proteinExistence type="inferred from homology"/>
<evidence type="ECO:0000256" key="1">
    <source>
        <dbReference type="RuleBase" id="RU363094"/>
    </source>
</evidence>
<sequence length="145" mass="17065">MIKKLTSDDINYMEQIFNLEKEIFKNSAFSRTYLDTLIKGDNSFIYVYLIDSKVCGYLIVLDSIDVYEILAIATVEEYRNKGIAQELLDKIKTKDIFLEVRESNQTAINFYKKNRFKEISIRKNYYSEPTENAVIMKLEVNVNNE</sequence>
<dbReference type="InterPro" id="IPR016181">
    <property type="entry name" value="Acyl_CoA_acyltransferase"/>
</dbReference>
<evidence type="ECO:0000259" key="2">
    <source>
        <dbReference type="PROSITE" id="PS51186"/>
    </source>
</evidence>
<comment type="catalytic activity">
    <reaction evidence="1">
        <text>N-terminal L-alanyl-[ribosomal protein bS18] + acetyl-CoA = N-terminal N(alpha)-acetyl-L-alanyl-[ribosomal protein bS18] + CoA + H(+)</text>
        <dbReference type="Rhea" id="RHEA:43756"/>
        <dbReference type="Rhea" id="RHEA-COMP:10676"/>
        <dbReference type="Rhea" id="RHEA-COMP:10677"/>
        <dbReference type="ChEBI" id="CHEBI:15378"/>
        <dbReference type="ChEBI" id="CHEBI:57287"/>
        <dbReference type="ChEBI" id="CHEBI:57288"/>
        <dbReference type="ChEBI" id="CHEBI:64718"/>
        <dbReference type="ChEBI" id="CHEBI:83683"/>
        <dbReference type="EC" id="2.3.1.266"/>
    </reaction>
</comment>
<keyword evidence="3" id="KW-0808">Transferase</keyword>
<dbReference type="Gene3D" id="3.40.630.30">
    <property type="match status" value="1"/>
</dbReference>
<feature type="domain" description="N-acetyltransferase" evidence="2">
    <location>
        <begin position="1"/>
        <end position="141"/>
    </location>
</feature>
<dbReference type="RefSeq" id="WP_005913889.1">
    <property type="nucleotide sequence ID" value="NZ_CP077139.1"/>
</dbReference>
<accession>A0AAJ1CRK4</accession>
<dbReference type="InterPro" id="IPR000182">
    <property type="entry name" value="GNAT_dom"/>
</dbReference>
<keyword evidence="3" id="KW-0012">Acyltransferase</keyword>
<comment type="caution">
    <text evidence="3">The sequence shown here is derived from an EMBL/GenBank/DDBJ whole genome shotgun (WGS) entry which is preliminary data.</text>
</comment>
<dbReference type="GO" id="GO:0005737">
    <property type="term" value="C:cytoplasm"/>
    <property type="evidence" value="ECO:0007669"/>
    <property type="project" value="UniProtKB-SubCell"/>
</dbReference>
<dbReference type="SUPFAM" id="SSF55729">
    <property type="entry name" value="Acyl-CoA N-acyltransferases (Nat)"/>
    <property type="match status" value="1"/>
</dbReference>
<dbReference type="PROSITE" id="PS51186">
    <property type="entry name" value="GNAT"/>
    <property type="match status" value="1"/>
</dbReference>
<gene>
    <name evidence="3" type="primary">rimI</name>
    <name evidence="3" type="ORF">NLX61_00955</name>
</gene>
<keyword evidence="3" id="KW-0687">Ribonucleoprotein</keyword>
<keyword evidence="3" id="KW-0689">Ribosomal protein</keyword>
<organism evidence="3 4">
    <name type="scientific">Fusobacterium vincentii</name>
    <name type="common">Fusobacterium nucleatum subsp. vincentii</name>
    <dbReference type="NCBI Taxonomy" id="155615"/>
    <lineage>
        <taxon>Bacteria</taxon>
        <taxon>Fusobacteriati</taxon>
        <taxon>Fusobacteriota</taxon>
        <taxon>Fusobacteriia</taxon>
        <taxon>Fusobacteriales</taxon>
        <taxon>Fusobacteriaceae</taxon>
        <taxon>Fusobacterium</taxon>
    </lineage>
</organism>
<dbReference type="PANTHER" id="PTHR47542:SF2">
    <property type="entry name" value="ACYL-COA N-ACYLTRANSFERASES (NAT) SUPERFAMILY PROTEIN"/>
    <property type="match status" value="1"/>
</dbReference>
<dbReference type="InterPro" id="IPR006464">
    <property type="entry name" value="AcTrfase_RimI/Ard1"/>
</dbReference>
<dbReference type="AlphaFoldDB" id="A0AAJ1CRK4"/>
<reference evidence="3" key="1">
    <citation type="submission" date="2022-06" db="EMBL/GenBank/DDBJ databases">
        <title>Draft Genome Sequence of Fusobacterium vincentii Strain CNGBCC1850030, Isolated from Healthy Human Feces.</title>
        <authorList>
            <person name="Jing X."/>
            <person name="Liu C."/>
            <person name="Ye Y."/>
            <person name="Xu J."/>
            <person name="Huang H."/>
            <person name="Wang B."/>
            <person name="Wei J."/>
            <person name="Zhao J."/>
        </authorList>
    </citation>
    <scope>NUCLEOTIDE SEQUENCE</scope>
    <source>
        <strain evidence="3">CNGBCC1850030</strain>
    </source>
</reference>
<dbReference type="Proteomes" id="UP001139307">
    <property type="component" value="Unassembled WGS sequence"/>
</dbReference>
<dbReference type="NCBIfam" id="TIGR01575">
    <property type="entry name" value="rimI"/>
    <property type="match status" value="1"/>
</dbReference>
<comment type="function">
    <text evidence="1">Acetylates the N-terminal alanine of ribosomal protein bS18.</text>
</comment>
<dbReference type="GO" id="GO:0005840">
    <property type="term" value="C:ribosome"/>
    <property type="evidence" value="ECO:0007669"/>
    <property type="project" value="UniProtKB-KW"/>
</dbReference>